<feature type="binding site" evidence="8">
    <location>
        <position position="86"/>
    </location>
    <ligand>
        <name>Zn(2+)</name>
        <dbReference type="ChEBI" id="CHEBI:29105"/>
        <note>catalytic</note>
    </ligand>
</feature>
<keyword evidence="6 8" id="KW-0862">Zinc</keyword>
<comment type="function">
    <text evidence="8">Catalyzes the deamination of adenosine to inosine at the wobble position 34 of tRNA(Arg2).</text>
</comment>
<comment type="subunit">
    <text evidence="2 8">Homodimer.</text>
</comment>
<evidence type="ECO:0000256" key="4">
    <source>
        <dbReference type="ARBA" id="ARBA00022723"/>
    </source>
</evidence>
<evidence type="ECO:0000256" key="8">
    <source>
        <dbReference type="HAMAP-Rule" id="MF_00972"/>
    </source>
</evidence>
<gene>
    <name evidence="8" type="primary">tadA</name>
    <name evidence="10" type="ORF">C176_05480</name>
</gene>
<evidence type="ECO:0000313" key="11">
    <source>
        <dbReference type="Proteomes" id="UP000019062"/>
    </source>
</evidence>
<dbReference type="InterPro" id="IPR002125">
    <property type="entry name" value="CMP_dCMP_dom"/>
</dbReference>
<dbReference type="Gene3D" id="3.40.140.10">
    <property type="entry name" value="Cytidine Deaminase, domain 2"/>
    <property type="match status" value="1"/>
</dbReference>
<dbReference type="InterPro" id="IPR016192">
    <property type="entry name" value="APOBEC/CMP_deaminase_Zn-bd"/>
</dbReference>
<dbReference type="PATRIC" id="fig|1227360.4.peg.1110"/>
<evidence type="ECO:0000256" key="6">
    <source>
        <dbReference type="ARBA" id="ARBA00022833"/>
    </source>
</evidence>
<evidence type="ECO:0000256" key="3">
    <source>
        <dbReference type="ARBA" id="ARBA00022694"/>
    </source>
</evidence>
<dbReference type="eggNOG" id="COG0590">
    <property type="taxonomic scope" value="Bacteria"/>
</dbReference>
<dbReference type="EMBL" id="ASQA01000012">
    <property type="protein sequence ID" value="ETT86919.1"/>
    <property type="molecule type" value="Genomic_DNA"/>
</dbReference>
<evidence type="ECO:0000256" key="2">
    <source>
        <dbReference type="ARBA" id="ARBA00011738"/>
    </source>
</evidence>
<reference evidence="10 11" key="1">
    <citation type="journal article" date="2014" name="BMC Genomics">
        <title>Genomic comparison of sporeforming bacilli isolated from milk.</title>
        <authorList>
            <person name="Moreno Switt A.I."/>
            <person name="Andrus A.D."/>
            <person name="Ranieri M.L."/>
            <person name="Orsi R.H."/>
            <person name="Ivy R."/>
            <person name="den Bakker H.C."/>
            <person name="Martin N.H."/>
            <person name="Wiedmann M."/>
            <person name="Boor K.J."/>
        </authorList>
    </citation>
    <scope>NUCLEOTIDE SEQUENCE [LARGE SCALE GENOMIC DNA]</scope>
    <source>
        <strain evidence="10 11">FSL R5-213</strain>
    </source>
</reference>
<dbReference type="Proteomes" id="UP000019062">
    <property type="component" value="Unassembled WGS sequence"/>
</dbReference>
<evidence type="ECO:0000256" key="5">
    <source>
        <dbReference type="ARBA" id="ARBA00022801"/>
    </source>
</evidence>
<dbReference type="GO" id="GO:0052717">
    <property type="term" value="F:tRNA-specific adenosine-34 deaminase activity"/>
    <property type="evidence" value="ECO:0007669"/>
    <property type="project" value="UniProtKB-UniRule"/>
</dbReference>
<proteinExistence type="inferred from homology"/>
<dbReference type="SUPFAM" id="SSF53927">
    <property type="entry name" value="Cytidine deaminase-like"/>
    <property type="match status" value="1"/>
</dbReference>
<feature type="binding site" evidence="8">
    <location>
        <position position="56"/>
    </location>
    <ligand>
        <name>Zn(2+)</name>
        <dbReference type="ChEBI" id="CHEBI:29105"/>
        <note>catalytic</note>
    </ligand>
</feature>
<keyword evidence="5 8" id="KW-0378">Hydrolase</keyword>
<comment type="cofactor">
    <cofactor evidence="8">
        <name>Zn(2+)</name>
        <dbReference type="ChEBI" id="CHEBI:29105"/>
    </cofactor>
    <text evidence="8">Binds 1 zinc ion per subunit.</text>
</comment>
<sequence length="317" mass="35662">MDVLKKDLYFMQLAIEEAKKAASLGEVPIGAIIVYKDEVIASAHNLRETSQNAVTHAELMAIQQACNKIGSWRLEETTLYVTLEPCPMCAGAILQSRVPRVVYGARDSKAGCVDSLYHLLNDSRFNHKCEVTEGILTAECGQLLSDFFSSLRSKKKAERATPVSKVIPFSKLKSDVENFLFESLQGKVELQSATHNQSRDDIPHIWLTLNKDPIFNVDDLAFINGQIQGKYCSELLSKELQIAEQNKIASLHLYEAFTQYPHLSIVDALASTNPIIRAYSLLDRRVGKRKLKNMTAPQSSLERKFYHIRCEAEGIHY</sequence>
<feature type="active site" description="Proton donor" evidence="8">
    <location>
        <position position="58"/>
    </location>
</feature>
<evidence type="ECO:0000259" key="9">
    <source>
        <dbReference type="PROSITE" id="PS51747"/>
    </source>
</evidence>
<dbReference type="PROSITE" id="PS00903">
    <property type="entry name" value="CYT_DCMP_DEAMINASES_1"/>
    <property type="match status" value="1"/>
</dbReference>
<dbReference type="CDD" id="cd01285">
    <property type="entry name" value="nucleoside_deaminase"/>
    <property type="match status" value="1"/>
</dbReference>
<dbReference type="GO" id="GO:0002100">
    <property type="term" value="P:tRNA wobble adenosine to inosine editing"/>
    <property type="evidence" value="ECO:0007669"/>
    <property type="project" value="UniProtKB-UniRule"/>
</dbReference>
<keyword evidence="3 8" id="KW-0819">tRNA processing</keyword>
<dbReference type="NCBIfam" id="NF008113">
    <property type="entry name" value="PRK10860.1"/>
    <property type="match status" value="1"/>
</dbReference>
<keyword evidence="4 8" id="KW-0479">Metal-binding</keyword>
<evidence type="ECO:0000256" key="7">
    <source>
        <dbReference type="ARBA" id="ARBA00048045"/>
    </source>
</evidence>
<dbReference type="InterPro" id="IPR028883">
    <property type="entry name" value="tRNA_aden_deaminase"/>
</dbReference>
<dbReference type="PROSITE" id="PS51747">
    <property type="entry name" value="CYT_DCMP_DEAMINASES_2"/>
    <property type="match status" value="1"/>
</dbReference>
<name>W4F349_9BACL</name>
<organism evidence="10 11">
    <name type="scientific">Viridibacillus arenosi FSL R5-213</name>
    <dbReference type="NCBI Taxonomy" id="1227360"/>
    <lineage>
        <taxon>Bacteria</taxon>
        <taxon>Bacillati</taxon>
        <taxon>Bacillota</taxon>
        <taxon>Bacilli</taxon>
        <taxon>Bacillales</taxon>
        <taxon>Caryophanaceae</taxon>
        <taxon>Viridibacillus</taxon>
    </lineage>
</organism>
<dbReference type="InterPro" id="IPR058535">
    <property type="entry name" value="MafB19-deam"/>
</dbReference>
<dbReference type="GO" id="GO:0008270">
    <property type="term" value="F:zinc ion binding"/>
    <property type="evidence" value="ECO:0007669"/>
    <property type="project" value="UniProtKB-UniRule"/>
</dbReference>
<dbReference type="InterPro" id="IPR057955">
    <property type="entry name" value="SF0329-like"/>
</dbReference>
<feature type="binding site" evidence="8">
    <location>
        <position position="89"/>
    </location>
    <ligand>
        <name>Zn(2+)</name>
        <dbReference type="ChEBI" id="CHEBI:29105"/>
        <note>catalytic</note>
    </ligand>
</feature>
<evidence type="ECO:0000313" key="10">
    <source>
        <dbReference type="EMBL" id="ETT86919.1"/>
    </source>
</evidence>
<comment type="catalytic activity">
    <reaction evidence="7 8">
        <text>adenosine(34) in tRNA + H2O + H(+) = inosine(34) in tRNA + NH4(+)</text>
        <dbReference type="Rhea" id="RHEA:43168"/>
        <dbReference type="Rhea" id="RHEA-COMP:10373"/>
        <dbReference type="Rhea" id="RHEA-COMP:10374"/>
        <dbReference type="ChEBI" id="CHEBI:15377"/>
        <dbReference type="ChEBI" id="CHEBI:15378"/>
        <dbReference type="ChEBI" id="CHEBI:28938"/>
        <dbReference type="ChEBI" id="CHEBI:74411"/>
        <dbReference type="ChEBI" id="CHEBI:82852"/>
        <dbReference type="EC" id="3.5.4.33"/>
    </reaction>
</comment>
<dbReference type="EC" id="3.5.4.33" evidence="8"/>
<dbReference type="AlphaFoldDB" id="W4F349"/>
<comment type="similarity">
    <text evidence="1">Belongs to the cytidine and deoxycytidylate deaminase family. ADAT2 subfamily.</text>
</comment>
<feature type="domain" description="CMP/dCMP-type deaminase" evidence="9">
    <location>
        <begin position="5"/>
        <end position="114"/>
    </location>
</feature>
<dbReference type="Pfam" id="PF25753">
    <property type="entry name" value="SF0329"/>
    <property type="match status" value="1"/>
</dbReference>
<comment type="caution">
    <text evidence="10">The sequence shown here is derived from an EMBL/GenBank/DDBJ whole genome shotgun (WGS) entry which is preliminary data.</text>
</comment>
<dbReference type="PANTHER" id="PTHR11079">
    <property type="entry name" value="CYTOSINE DEAMINASE FAMILY MEMBER"/>
    <property type="match status" value="1"/>
</dbReference>
<dbReference type="PANTHER" id="PTHR11079:SF202">
    <property type="entry name" value="TRNA-SPECIFIC ADENOSINE DEAMINASE"/>
    <property type="match status" value="1"/>
</dbReference>
<protein>
    <recommendedName>
        <fullName evidence="8">tRNA-specific adenosine deaminase</fullName>
        <ecNumber evidence="8">3.5.4.33</ecNumber>
    </recommendedName>
</protein>
<evidence type="ECO:0000256" key="1">
    <source>
        <dbReference type="ARBA" id="ARBA00010669"/>
    </source>
</evidence>
<dbReference type="HAMAP" id="MF_00972">
    <property type="entry name" value="tRNA_aden_deaminase"/>
    <property type="match status" value="1"/>
</dbReference>
<keyword evidence="11" id="KW-1185">Reference proteome</keyword>
<dbReference type="FunFam" id="3.40.140.10:FF:000005">
    <property type="entry name" value="tRNA-specific adenosine deaminase"/>
    <property type="match status" value="1"/>
</dbReference>
<dbReference type="Pfam" id="PF14437">
    <property type="entry name" value="MafB19-deam"/>
    <property type="match status" value="1"/>
</dbReference>
<dbReference type="InterPro" id="IPR016193">
    <property type="entry name" value="Cytidine_deaminase-like"/>
</dbReference>
<accession>W4F349</accession>